<dbReference type="HOGENOM" id="CLU_630837_0_0_1"/>
<protein>
    <submittedName>
        <fullName evidence="2 3">Uncharacterized protein</fullName>
    </submittedName>
</protein>
<dbReference type="AlphaFoldDB" id="L1IY63"/>
<dbReference type="EMBL" id="JH993025">
    <property type="protein sequence ID" value="EKX41181.1"/>
    <property type="molecule type" value="Genomic_DNA"/>
</dbReference>
<feature type="compositionally biased region" description="Basic residues" evidence="1">
    <location>
        <begin position="230"/>
        <end position="244"/>
    </location>
</feature>
<dbReference type="PaxDb" id="55529-EKX41181"/>
<feature type="compositionally biased region" description="Basic and acidic residues" evidence="1">
    <location>
        <begin position="199"/>
        <end position="228"/>
    </location>
</feature>
<evidence type="ECO:0000313" key="3">
    <source>
        <dbReference type="EnsemblProtists" id="EKX41181"/>
    </source>
</evidence>
<evidence type="ECO:0000313" key="4">
    <source>
        <dbReference type="Proteomes" id="UP000011087"/>
    </source>
</evidence>
<feature type="compositionally biased region" description="Low complexity" evidence="1">
    <location>
        <begin position="390"/>
        <end position="405"/>
    </location>
</feature>
<evidence type="ECO:0000313" key="2">
    <source>
        <dbReference type="EMBL" id="EKX41181.1"/>
    </source>
</evidence>
<dbReference type="RefSeq" id="XP_005828161.1">
    <property type="nucleotide sequence ID" value="XM_005828104.1"/>
</dbReference>
<feature type="region of interest" description="Disordered" evidence="1">
    <location>
        <begin position="193"/>
        <end position="245"/>
    </location>
</feature>
<dbReference type="EnsemblProtists" id="EKX41181">
    <property type="protein sequence ID" value="EKX41181"/>
    <property type="gene ID" value="GUITHDRAFT_112656"/>
</dbReference>
<sequence>MSKCNASFPALCPKEGWVTASNVGMCMKTLKDCTDNNSTLVTLYSERQSSCNASQRYCDEIGCVPLSVQCPAVSTRCSSDRPYRCPNLECNSAPDFCGNTSYCPADKPVLCMDGLSCAANLSSCAQRVFWDGCGAGLVQCSQLDGVCASSAAECANLTGCPTGQKVCGVLRDANNTVELNEQGLPMHICKTDCSSPPPKRMEQPEHHESDSSHDHEIEVRGRDNEYHGGMRVRKGSHKRMRGRDRRSYSDAAVNFTFSNPPDSVVQYGAFRHHHSERRLRGRPLNINPSAEIEVTSGLEVHMPVHEDSIKDANSCQLAASSLAIYSARDATNENEVPEYVQSCESQYVNGVCVCMVNVTHFSTFAVSISPGAVPAAPSSALASTTYSPTGSPAGAAASPSTVTGANAPKASPASRVVTNGLMIVVLVMSSLLLIR</sequence>
<feature type="region of interest" description="Disordered" evidence="1">
    <location>
        <begin position="390"/>
        <end position="411"/>
    </location>
</feature>
<dbReference type="Proteomes" id="UP000011087">
    <property type="component" value="Unassembled WGS sequence"/>
</dbReference>
<dbReference type="GeneID" id="17297898"/>
<organism evidence="2">
    <name type="scientific">Guillardia theta (strain CCMP2712)</name>
    <name type="common">Cryptophyte</name>
    <dbReference type="NCBI Taxonomy" id="905079"/>
    <lineage>
        <taxon>Eukaryota</taxon>
        <taxon>Cryptophyceae</taxon>
        <taxon>Pyrenomonadales</taxon>
        <taxon>Geminigeraceae</taxon>
        <taxon>Guillardia</taxon>
    </lineage>
</organism>
<reference evidence="2 4" key="1">
    <citation type="journal article" date="2012" name="Nature">
        <title>Algal genomes reveal evolutionary mosaicism and the fate of nucleomorphs.</title>
        <authorList>
            <consortium name="DOE Joint Genome Institute"/>
            <person name="Curtis B.A."/>
            <person name="Tanifuji G."/>
            <person name="Burki F."/>
            <person name="Gruber A."/>
            <person name="Irimia M."/>
            <person name="Maruyama S."/>
            <person name="Arias M.C."/>
            <person name="Ball S.G."/>
            <person name="Gile G.H."/>
            <person name="Hirakawa Y."/>
            <person name="Hopkins J.F."/>
            <person name="Kuo A."/>
            <person name="Rensing S.A."/>
            <person name="Schmutz J."/>
            <person name="Symeonidi A."/>
            <person name="Elias M."/>
            <person name="Eveleigh R.J."/>
            <person name="Herman E.K."/>
            <person name="Klute M.J."/>
            <person name="Nakayama T."/>
            <person name="Obornik M."/>
            <person name="Reyes-Prieto A."/>
            <person name="Armbrust E.V."/>
            <person name="Aves S.J."/>
            <person name="Beiko R.G."/>
            <person name="Coutinho P."/>
            <person name="Dacks J.B."/>
            <person name="Durnford D.G."/>
            <person name="Fast N.M."/>
            <person name="Green B.R."/>
            <person name="Grisdale C.J."/>
            <person name="Hempel F."/>
            <person name="Henrissat B."/>
            <person name="Hoppner M.P."/>
            <person name="Ishida K."/>
            <person name="Kim E."/>
            <person name="Koreny L."/>
            <person name="Kroth P.G."/>
            <person name="Liu Y."/>
            <person name="Malik S.B."/>
            <person name="Maier U.G."/>
            <person name="McRose D."/>
            <person name="Mock T."/>
            <person name="Neilson J.A."/>
            <person name="Onodera N.T."/>
            <person name="Poole A.M."/>
            <person name="Pritham E.J."/>
            <person name="Richards T.A."/>
            <person name="Rocap G."/>
            <person name="Roy S.W."/>
            <person name="Sarai C."/>
            <person name="Schaack S."/>
            <person name="Shirato S."/>
            <person name="Slamovits C.H."/>
            <person name="Spencer D.F."/>
            <person name="Suzuki S."/>
            <person name="Worden A.Z."/>
            <person name="Zauner S."/>
            <person name="Barry K."/>
            <person name="Bell C."/>
            <person name="Bharti A.K."/>
            <person name="Crow J.A."/>
            <person name="Grimwood J."/>
            <person name="Kramer R."/>
            <person name="Lindquist E."/>
            <person name="Lucas S."/>
            <person name="Salamov A."/>
            <person name="McFadden G.I."/>
            <person name="Lane C.E."/>
            <person name="Keeling P.J."/>
            <person name="Gray M.W."/>
            <person name="Grigoriev I.V."/>
            <person name="Archibald J.M."/>
        </authorList>
    </citation>
    <scope>NUCLEOTIDE SEQUENCE</scope>
    <source>
        <strain evidence="2 4">CCMP2712</strain>
    </source>
</reference>
<name>L1IY63_GUITC</name>
<evidence type="ECO:0000256" key="1">
    <source>
        <dbReference type="SAM" id="MobiDB-lite"/>
    </source>
</evidence>
<keyword evidence="4" id="KW-1185">Reference proteome</keyword>
<reference evidence="3" key="3">
    <citation type="submission" date="2015-06" db="UniProtKB">
        <authorList>
            <consortium name="EnsemblProtists"/>
        </authorList>
    </citation>
    <scope>IDENTIFICATION</scope>
</reference>
<gene>
    <name evidence="2" type="ORF">GUITHDRAFT_112656</name>
</gene>
<accession>L1IY63</accession>
<reference evidence="4" key="2">
    <citation type="submission" date="2012-11" db="EMBL/GenBank/DDBJ databases">
        <authorList>
            <person name="Kuo A."/>
            <person name="Curtis B.A."/>
            <person name="Tanifuji G."/>
            <person name="Burki F."/>
            <person name="Gruber A."/>
            <person name="Irimia M."/>
            <person name="Maruyama S."/>
            <person name="Arias M.C."/>
            <person name="Ball S.G."/>
            <person name="Gile G.H."/>
            <person name="Hirakawa Y."/>
            <person name="Hopkins J.F."/>
            <person name="Rensing S.A."/>
            <person name="Schmutz J."/>
            <person name="Symeonidi A."/>
            <person name="Elias M."/>
            <person name="Eveleigh R.J."/>
            <person name="Herman E.K."/>
            <person name="Klute M.J."/>
            <person name="Nakayama T."/>
            <person name="Obornik M."/>
            <person name="Reyes-Prieto A."/>
            <person name="Armbrust E.V."/>
            <person name="Aves S.J."/>
            <person name="Beiko R.G."/>
            <person name="Coutinho P."/>
            <person name="Dacks J.B."/>
            <person name="Durnford D.G."/>
            <person name="Fast N.M."/>
            <person name="Green B.R."/>
            <person name="Grisdale C."/>
            <person name="Hempe F."/>
            <person name="Henrissat B."/>
            <person name="Hoppner M.P."/>
            <person name="Ishida K.-I."/>
            <person name="Kim E."/>
            <person name="Koreny L."/>
            <person name="Kroth P.G."/>
            <person name="Liu Y."/>
            <person name="Malik S.-B."/>
            <person name="Maier U.G."/>
            <person name="McRose D."/>
            <person name="Mock T."/>
            <person name="Neilson J.A."/>
            <person name="Onodera N.T."/>
            <person name="Poole A.M."/>
            <person name="Pritham E.J."/>
            <person name="Richards T.A."/>
            <person name="Rocap G."/>
            <person name="Roy S.W."/>
            <person name="Sarai C."/>
            <person name="Schaack S."/>
            <person name="Shirato S."/>
            <person name="Slamovits C.H."/>
            <person name="Spencer D.F."/>
            <person name="Suzuki S."/>
            <person name="Worden A.Z."/>
            <person name="Zauner S."/>
            <person name="Barry K."/>
            <person name="Bell C."/>
            <person name="Bharti A.K."/>
            <person name="Crow J.A."/>
            <person name="Grimwood J."/>
            <person name="Kramer R."/>
            <person name="Lindquist E."/>
            <person name="Lucas S."/>
            <person name="Salamov A."/>
            <person name="McFadden G.I."/>
            <person name="Lane C.E."/>
            <person name="Keeling P.J."/>
            <person name="Gray M.W."/>
            <person name="Grigoriev I.V."/>
            <person name="Archibald J.M."/>
        </authorList>
    </citation>
    <scope>NUCLEOTIDE SEQUENCE</scope>
    <source>
        <strain evidence="4">CCMP2712</strain>
    </source>
</reference>
<proteinExistence type="predicted"/>
<dbReference type="KEGG" id="gtt:GUITHDRAFT_112656"/>